<accession>A0A9Q1KV58</accession>
<organism evidence="1 2">
    <name type="scientific">Carnegiea gigantea</name>
    <dbReference type="NCBI Taxonomy" id="171969"/>
    <lineage>
        <taxon>Eukaryota</taxon>
        <taxon>Viridiplantae</taxon>
        <taxon>Streptophyta</taxon>
        <taxon>Embryophyta</taxon>
        <taxon>Tracheophyta</taxon>
        <taxon>Spermatophyta</taxon>
        <taxon>Magnoliopsida</taxon>
        <taxon>eudicotyledons</taxon>
        <taxon>Gunneridae</taxon>
        <taxon>Pentapetalae</taxon>
        <taxon>Caryophyllales</taxon>
        <taxon>Cactineae</taxon>
        <taxon>Cactaceae</taxon>
        <taxon>Cactoideae</taxon>
        <taxon>Echinocereeae</taxon>
        <taxon>Carnegiea</taxon>
    </lineage>
</organism>
<reference evidence="1" key="1">
    <citation type="submission" date="2022-04" db="EMBL/GenBank/DDBJ databases">
        <title>Carnegiea gigantea Genome sequencing and assembly v2.</title>
        <authorList>
            <person name="Copetti D."/>
            <person name="Sanderson M.J."/>
            <person name="Burquez A."/>
            <person name="Wojciechowski M.F."/>
        </authorList>
    </citation>
    <scope>NUCLEOTIDE SEQUENCE</scope>
    <source>
        <strain evidence="1">SGP5-SGP5p</strain>
        <tissue evidence="1">Aerial part</tissue>
    </source>
</reference>
<dbReference type="Proteomes" id="UP001153076">
    <property type="component" value="Unassembled WGS sequence"/>
</dbReference>
<dbReference type="OrthoDB" id="10628274at2759"/>
<sequence length="168" mass="18162">MISSQSIKDQSGDQSVKEEDIRRYQVHYECTSNKKILAVGNETQIGAYFFLASGVPRFGSSSAIATLAREHAAAAAAANTRSLLFVLLSWSGRSLDSENLMALAITTPRRALVDGCFNTVVAAELLRNEAVMVMEAISGSLSPPPLFLPYDGLLSLTCNVWTEENCNV</sequence>
<keyword evidence="2" id="KW-1185">Reference proteome</keyword>
<dbReference type="EMBL" id="JAKOGI010000021">
    <property type="protein sequence ID" value="KAJ8449463.1"/>
    <property type="molecule type" value="Genomic_DNA"/>
</dbReference>
<name>A0A9Q1KV58_9CARY</name>
<comment type="caution">
    <text evidence="1">The sequence shown here is derived from an EMBL/GenBank/DDBJ whole genome shotgun (WGS) entry which is preliminary data.</text>
</comment>
<evidence type="ECO:0000313" key="1">
    <source>
        <dbReference type="EMBL" id="KAJ8449463.1"/>
    </source>
</evidence>
<proteinExistence type="predicted"/>
<gene>
    <name evidence="1" type="ORF">Cgig2_002260</name>
</gene>
<evidence type="ECO:0000313" key="2">
    <source>
        <dbReference type="Proteomes" id="UP001153076"/>
    </source>
</evidence>
<dbReference type="AlphaFoldDB" id="A0A9Q1KV58"/>
<protein>
    <submittedName>
        <fullName evidence="1">Uncharacterized protein</fullName>
    </submittedName>
</protein>